<sequence length="373" mass="43021">MLRTTTTSALSFQLGRYQSHVGIRYFKYDITRRTQQHYRASLQRPNSSRSLHIRESTFNMTQLEDKKQKIDDIVSSNEEEAVKIDQIAKVWGWFRPEKDSAYYPIVQQYLQGDIDLDTAASKLFKPIDEKIIAQQLDDVYFVDLWYSIIHSAKSNSFHEAEVDGKRNAHFHARVADLVAAFREHKIKDHEEYDYIYSSLYDLGMACREVNNDQPEPYATDIEIDAWANVNFFWACLTEKGLMDLSLYAIWRLRTALEEEHQDDAEGTAAQKYDVYVPAAASWIFGMGRALYTKEEDLTPADRKQGNPAKGGELWKGKAEFSKERWALWKERLGVISKLDSVSDKTKNISRDTLEAMERAESFNVIAHSANAGL</sequence>
<dbReference type="InterPro" id="IPR022085">
    <property type="entry name" value="OpdG"/>
</dbReference>
<keyword evidence="2" id="KW-1185">Reference proteome</keyword>
<dbReference type="RefSeq" id="XP_033449556.1">
    <property type="nucleotide sequence ID" value="XM_033592264.1"/>
</dbReference>
<evidence type="ECO:0000313" key="1">
    <source>
        <dbReference type="EMBL" id="KAF1929308.1"/>
    </source>
</evidence>
<dbReference type="GeneID" id="54349932"/>
<name>A0A6A5RQ65_9PLEO</name>
<organism evidence="1 2">
    <name type="scientific">Didymella exigua CBS 183.55</name>
    <dbReference type="NCBI Taxonomy" id="1150837"/>
    <lineage>
        <taxon>Eukaryota</taxon>
        <taxon>Fungi</taxon>
        <taxon>Dikarya</taxon>
        <taxon>Ascomycota</taxon>
        <taxon>Pezizomycotina</taxon>
        <taxon>Dothideomycetes</taxon>
        <taxon>Pleosporomycetidae</taxon>
        <taxon>Pleosporales</taxon>
        <taxon>Pleosporineae</taxon>
        <taxon>Didymellaceae</taxon>
        <taxon>Didymella</taxon>
    </lineage>
</organism>
<dbReference type="Proteomes" id="UP000800082">
    <property type="component" value="Unassembled WGS sequence"/>
</dbReference>
<dbReference type="AlphaFoldDB" id="A0A6A5RQ65"/>
<gene>
    <name evidence="1" type="ORF">M421DRAFT_419831</name>
</gene>
<accession>A0A6A5RQ65</accession>
<reference evidence="1" key="1">
    <citation type="journal article" date="2020" name="Stud. Mycol.">
        <title>101 Dothideomycetes genomes: a test case for predicting lifestyles and emergence of pathogens.</title>
        <authorList>
            <person name="Haridas S."/>
            <person name="Albert R."/>
            <person name="Binder M."/>
            <person name="Bloem J."/>
            <person name="Labutti K."/>
            <person name="Salamov A."/>
            <person name="Andreopoulos B."/>
            <person name="Baker S."/>
            <person name="Barry K."/>
            <person name="Bills G."/>
            <person name="Bluhm B."/>
            <person name="Cannon C."/>
            <person name="Castanera R."/>
            <person name="Culley D."/>
            <person name="Daum C."/>
            <person name="Ezra D."/>
            <person name="Gonzalez J."/>
            <person name="Henrissat B."/>
            <person name="Kuo A."/>
            <person name="Liang C."/>
            <person name="Lipzen A."/>
            <person name="Lutzoni F."/>
            <person name="Magnuson J."/>
            <person name="Mondo S."/>
            <person name="Nolan M."/>
            <person name="Ohm R."/>
            <person name="Pangilinan J."/>
            <person name="Park H.-J."/>
            <person name="Ramirez L."/>
            <person name="Alfaro M."/>
            <person name="Sun H."/>
            <person name="Tritt A."/>
            <person name="Yoshinaga Y."/>
            <person name="Zwiers L.-H."/>
            <person name="Turgeon B."/>
            <person name="Goodwin S."/>
            <person name="Spatafora J."/>
            <person name="Crous P."/>
            <person name="Grigoriev I."/>
        </authorList>
    </citation>
    <scope>NUCLEOTIDE SEQUENCE</scope>
    <source>
        <strain evidence="1">CBS 183.55</strain>
    </source>
</reference>
<dbReference type="PANTHER" id="PTHR38797:SF4">
    <property type="entry name" value="NUCLEAR PORE COMPLEX PROTEIN NUP85"/>
    <property type="match status" value="1"/>
</dbReference>
<dbReference type="EMBL" id="ML978966">
    <property type="protein sequence ID" value="KAF1929308.1"/>
    <property type="molecule type" value="Genomic_DNA"/>
</dbReference>
<proteinExistence type="predicted"/>
<dbReference type="Pfam" id="PF12311">
    <property type="entry name" value="DUF3632"/>
    <property type="match status" value="1"/>
</dbReference>
<dbReference type="InterPro" id="IPR053204">
    <property type="entry name" value="Oxopyrrolidines_Biosynth-assoc"/>
</dbReference>
<protein>
    <submittedName>
        <fullName evidence="1">Uncharacterized protein</fullName>
    </submittedName>
</protein>
<evidence type="ECO:0000313" key="2">
    <source>
        <dbReference type="Proteomes" id="UP000800082"/>
    </source>
</evidence>
<dbReference type="OrthoDB" id="3350591at2759"/>
<dbReference type="PANTHER" id="PTHR38797">
    <property type="entry name" value="NUCLEAR PORE COMPLEX PROTEIN NUP85-RELATED"/>
    <property type="match status" value="1"/>
</dbReference>